<dbReference type="CDD" id="cd01127">
    <property type="entry name" value="TrwB_TraG_TraD_VirD4"/>
    <property type="match status" value="1"/>
</dbReference>
<dbReference type="GO" id="GO:0005524">
    <property type="term" value="F:ATP binding"/>
    <property type="evidence" value="ECO:0007669"/>
    <property type="project" value="UniProtKB-UniRule"/>
</dbReference>
<dbReference type="AlphaFoldDB" id="A0A0G0ENQ8"/>
<keyword evidence="6" id="KW-0812">Transmembrane</keyword>
<dbReference type="SMART" id="SM00843">
    <property type="entry name" value="Ftsk_gamma"/>
    <property type="match status" value="1"/>
</dbReference>
<dbReference type="Pfam" id="PF09397">
    <property type="entry name" value="FtsK_gamma"/>
    <property type="match status" value="1"/>
</dbReference>
<keyword evidence="2 5" id="KW-0547">Nucleotide-binding</keyword>
<evidence type="ECO:0000256" key="2">
    <source>
        <dbReference type="ARBA" id="ARBA00022741"/>
    </source>
</evidence>
<feature type="transmembrane region" description="Helical" evidence="6">
    <location>
        <begin position="125"/>
        <end position="146"/>
    </location>
</feature>
<dbReference type="GO" id="GO:0003677">
    <property type="term" value="F:DNA binding"/>
    <property type="evidence" value="ECO:0007669"/>
    <property type="project" value="UniProtKB-KW"/>
</dbReference>
<evidence type="ECO:0000256" key="6">
    <source>
        <dbReference type="SAM" id="Phobius"/>
    </source>
</evidence>
<keyword evidence="6" id="KW-0472">Membrane</keyword>
<feature type="transmembrane region" description="Helical" evidence="6">
    <location>
        <begin position="20"/>
        <end position="40"/>
    </location>
</feature>
<dbReference type="Gene3D" id="1.10.10.10">
    <property type="entry name" value="Winged helix-like DNA-binding domain superfamily/Winged helix DNA-binding domain"/>
    <property type="match status" value="1"/>
</dbReference>
<reference evidence="8 9" key="1">
    <citation type="journal article" date="2015" name="Nature">
        <title>rRNA introns, odd ribosomes, and small enigmatic genomes across a large radiation of phyla.</title>
        <authorList>
            <person name="Brown C.T."/>
            <person name="Hug L.A."/>
            <person name="Thomas B.C."/>
            <person name="Sharon I."/>
            <person name="Castelle C.J."/>
            <person name="Singh A."/>
            <person name="Wilkins M.J."/>
            <person name="Williams K.H."/>
            <person name="Banfield J.F."/>
        </authorList>
    </citation>
    <scope>NUCLEOTIDE SEQUENCE [LARGE SCALE GENOMIC DNA]</scope>
</reference>
<dbReference type="GO" id="GO:0051301">
    <property type="term" value="P:cell division"/>
    <property type="evidence" value="ECO:0007669"/>
    <property type="project" value="UniProtKB-KW"/>
</dbReference>
<keyword evidence="4" id="KW-0238">DNA-binding</keyword>
<dbReference type="Pfam" id="PF01580">
    <property type="entry name" value="FtsK_SpoIIIE"/>
    <property type="match status" value="1"/>
</dbReference>
<evidence type="ECO:0000256" key="4">
    <source>
        <dbReference type="ARBA" id="ARBA00023125"/>
    </source>
</evidence>
<accession>A0A0G0ENQ8</accession>
<dbReference type="PANTHER" id="PTHR22683">
    <property type="entry name" value="SPORULATION PROTEIN RELATED"/>
    <property type="match status" value="1"/>
</dbReference>
<comment type="caution">
    <text evidence="8">The sequence shown here is derived from an EMBL/GenBank/DDBJ whole genome shotgun (WGS) entry which is preliminary data.</text>
</comment>
<gene>
    <name evidence="8" type="ORF">US19_C0021G0019</name>
</gene>
<dbReference type="InterPro" id="IPR036390">
    <property type="entry name" value="WH_DNA-bd_sf"/>
</dbReference>
<evidence type="ECO:0000256" key="5">
    <source>
        <dbReference type="PROSITE-ProRule" id="PRU00289"/>
    </source>
</evidence>
<feature type="transmembrane region" description="Helical" evidence="6">
    <location>
        <begin position="87"/>
        <end position="105"/>
    </location>
</feature>
<comment type="similarity">
    <text evidence="1">Belongs to the FtsK/SpoIIIE/SftA family.</text>
</comment>
<dbReference type="PANTHER" id="PTHR22683:SF41">
    <property type="entry name" value="DNA TRANSLOCASE FTSK"/>
    <property type="match status" value="1"/>
</dbReference>
<dbReference type="PATRIC" id="fig|1618426.3.peg.759"/>
<feature type="transmembrane region" description="Helical" evidence="6">
    <location>
        <begin position="52"/>
        <end position="75"/>
    </location>
</feature>
<keyword evidence="3 5" id="KW-0067">ATP-binding</keyword>
<dbReference type="SUPFAM" id="SSF52540">
    <property type="entry name" value="P-loop containing nucleoside triphosphate hydrolases"/>
    <property type="match status" value="1"/>
</dbReference>
<dbReference type="InterPro" id="IPR050206">
    <property type="entry name" value="FtsK/SpoIIIE/SftA"/>
</dbReference>
<keyword evidence="8" id="KW-0132">Cell division</keyword>
<feature type="binding site" evidence="5">
    <location>
        <begin position="384"/>
        <end position="391"/>
    </location>
    <ligand>
        <name>ATP</name>
        <dbReference type="ChEBI" id="CHEBI:30616"/>
    </ligand>
</feature>
<feature type="domain" description="FtsK" evidence="7">
    <location>
        <begin position="367"/>
        <end position="554"/>
    </location>
</feature>
<protein>
    <submittedName>
        <fullName evidence="8">Cell division FtsK/SpoIIIE</fullName>
    </submittedName>
</protein>
<dbReference type="InterPro" id="IPR041027">
    <property type="entry name" value="FtsK_alpha"/>
</dbReference>
<dbReference type="InterPro" id="IPR003593">
    <property type="entry name" value="AAA+_ATPase"/>
</dbReference>
<dbReference type="Gene3D" id="3.40.50.300">
    <property type="entry name" value="P-loop containing nucleotide triphosphate hydrolases"/>
    <property type="match status" value="1"/>
</dbReference>
<dbReference type="EMBL" id="LBSA01000021">
    <property type="protein sequence ID" value="KKQ08603.1"/>
    <property type="molecule type" value="Genomic_DNA"/>
</dbReference>
<organism evidence="8 9">
    <name type="scientific">Candidatus Daviesbacteria bacterium GW2011_GWB1_36_5</name>
    <dbReference type="NCBI Taxonomy" id="1618426"/>
    <lineage>
        <taxon>Bacteria</taxon>
        <taxon>Candidatus Daviesiibacteriota</taxon>
    </lineage>
</organism>
<proteinExistence type="inferred from homology"/>
<evidence type="ECO:0000313" key="8">
    <source>
        <dbReference type="EMBL" id="KKQ08603.1"/>
    </source>
</evidence>
<dbReference type="InterPro" id="IPR018541">
    <property type="entry name" value="Ftsk_gamma"/>
</dbReference>
<dbReference type="InterPro" id="IPR036388">
    <property type="entry name" value="WH-like_DNA-bd_sf"/>
</dbReference>
<evidence type="ECO:0000259" key="7">
    <source>
        <dbReference type="PROSITE" id="PS50901"/>
    </source>
</evidence>
<evidence type="ECO:0000313" key="9">
    <source>
        <dbReference type="Proteomes" id="UP000034492"/>
    </source>
</evidence>
<name>A0A0G0ENQ8_9BACT</name>
<sequence length="712" mass="77026">MPRRKSIYSMPKLKLKQKTIISVGSMISFVLALLSVGALVTDSTYLTFWRDFLVSNLGYMSFLTPIIFFLNGLVLQRVRWGFAQMNVLVGLVTMVVAVSSLIAAFSEISGGALGSVIWNELSNLVSGFIAGVILMALFLIGLIVLLNTDLKQIGLIVGAVLKFFGKGVKVTAGGVVAFRKRDGFDSRTANIKLSGIDERNPKLIKGQKEPQKDLVIAETLVQNVAGQARVWRYPPLNLLSDKGGAPADRGDVKKNAAIIERTLDSFGIQARVAEVNGGPAVTQYALELAAGTKITKIANLQHDIALALATRTGTVRIEAPIPGKSLVGIEVPNHTLEIVNLKSVIASEDIKKHKSKLAVCLGKDTGSTPIILDIDRMPHMLVAGTTGSGKSILMHSLLTSLLFRNSPDELKLILIDPKRVEMTNYNGIPHLLAPVIVEPEKILSALKWAMAEMDRRYKLFQSVGVRNIQGYNEMSGFQALPYIVIMIDELADLMMFAPVEVEDAITRLAQLARATGIHLVLATQRPSVDVITGLMKANIPARIAFNVSSMIDSRVIIDQPGAEKLLGRGDMLFLPPDAAKPIRIQGVLVTDPETNALVKYLKELGIAPQYTSEVTEMPIGRIGKGTGAGMGGNGSDRDDLFEEAVRTVCQYDRASASLLQRRLRVGYARAARIIDELEAAGVIGVGEGSKPRDVLVRNADEFLNGGGQPPEQ</sequence>
<dbReference type="Pfam" id="PF17854">
    <property type="entry name" value="FtsK_alpha"/>
    <property type="match status" value="1"/>
</dbReference>
<keyword evidence="8" id="KW-0131">Cell cycle</keyword>
<dbReference type="SUPFAM" id="SSF46785">
    <property type="entry name" value="Winged helix' DNA-binding domain"/>
    <property type="match status" value="1"/>
</dbReference>
<dbReference type="PROSITE" id="PS50901">
    <property type="entry name" value="FTSK"/>
    <property type="match status" value="1"/>
</dbReference>
<evidence type="ECO:0000256" key="1">
    <source>
        <dbReference type="ARBA" id="ARBA00006474"/>
    </source>
</evidence>
<dbReference type="Gene3D" id="3.30.980.40">
    <property type="match status" value="1"/>
</dbReference>
<evidence type="ECO:0000256" key="3">
    <source>
        <dbReference type="ARBA" id="ARBA00022840"/>
    </source>
</evidence>
<dbReference type="InterPro" id="IPR027417">
    <property type="entry name" value="P-loop_NTPase"/>
</dbReference>
<keyword evidence="6" id="KW-1133">Transmembrane helix</keyword>
<dbReference type="InterPro" id="IPR002543">
    <property type="entry name" value="FtsK_dom"/>
</dbReference>
<dbReference type="SMART" id="SM00382">
    <property type="entry name" value="AAA"/>
    <property type="match status" value="1"/>
</dbReference>
<dbReference type="Proteomes" id="UP000034492">
    <property type="component" value="Unassembled WGS sequence"/>
</dbReference>